<dbReference type="Proteomes" id="UP000799755">
    <property type="component" value="Unassembled WGS sequence"/>
</dbReference>
<evidence type="ECO:0000313" key="2">
    <source>
        <dbReference type="Proteomes" id="UP000799755"/>
    </source>
</evidence>
<gene>
    <name evidence="1" type="ORF">BDR25DRAFT_209136</name>
</gene>
<proteinExistence type="predicted"/>
<dbReference type="EMBL" id="MU003493">
    <property type="protein sequence ID" value="KAF2477231.1"/>
    <property type="molecule type" value="Genomic_DNA"/>
</dbReference>
<sequence length="162" mass="17918">MLFLHLLNLYFFLIPILAQNTTNTTIPSRFLLSFQLMQCSNGLDSTHDPDASPPGSARLWGVITLSAPNTSTQFATPQGSIPYHRWEAFNTSAFFYNTVDAPRGFVHVQIPTEAKGYKAYVAAGKVVFEGVDFPCRKEYGRGVYGGGAKSFDGGRYVYCSLR</sequence>
<protein>
    <submittedName>
        <fullName evidence="1">Uncharacterized protein</fullName>
    </submittedName>
</protein>
<accession>A0ACB6RFI5</accession>
<evidence type="ECO:0000313" key="1">
    <source>
        <dbReference type="EMBL" id="KAF2477231.1"/>
    </source>
</evidence>
<reference evidence="1" key="1">
    <citation type="journal article" date="2020" name="Stud. Mycol.">
        <title>101 Dothideomycetes genomes: a test case for predicting lifestyles and emergence of pathogens.</title>
        <authorList>
            <person name="Haridas S."/>
            <person name="Albert R."/>
            <person name="Binder M."/>
            <person name="Bloem J."/>
            <person name="Labutti K."/>
            <person name="Salamov A."/>
            <person name="Andreopoulos B."/>
            <person name="Baker S."/>
            <person name="Barry K."/>
            <person name="Bills G."/>
            <person name="Bluhm B."/>
            <person name="Cannon C."/>
            <person name="Castanera R."/>
            <person name="Culley D."/>
            <person name="Daum C."/>
            <person name="Ezra D."/>
            <person name="Gonzalez J."/>
            <person name="Henrissat B."/>
            <person name="Kuo A."/>
            <person name="Liang C."/>
            <person name="Lipzen A."/>
            <person name="Lutzoni F."/>
            <person name="Magnuson J."/>
            <person name="Mondo S."/>
            <person name="Nolan M."/>
            <person name="Ohm R."/>
            <person name="Pangilinan J."/>
            <person name="Park H.-J."/>
            <person name="Ramirez L."/>
            <person name="Alfaro M."/>
            <person name="Sun H."/>
            <person name="Tritt A."/>
            <person name="Yoshinaga Y."/>
            <person name="Zwiers L.-H."/>
            <person name="Turgeon B."/>
            <person name="Goodwin S."/>
            <person name="Spatafora J."/>
            <person name="Crous P."/>
            <person name="Grigoriev I."/>
        </authorList>
    </citation>
    <scope>NUCLEOTIDE SEQUENCE</scope>
    <source>
        <strain evidence="1">ATCC 200398</strain>
    </source>
</reference>
<name>A0ACB6RFI5_9PLEO</name>
<organism evidence="1 2">
    <name type="scientific">Lindgomyces ingoldianus</name>
    <dbReference type="NCBI Taxonomy" id="673940"/>
    <lineage>
        <taxon>Eukaryota</taxon>
        <taxon>Fungi</taxon>
        <taxon>Dikarya</taxon>
        <taxon>Ascomycota</taxon>
        <taxon>Pezizomycotina</taxon>
        <taxon>Dothideomycetes</taxon>
        <taxon>Pleosporomycetidae</taxon>
        <taxon>Pleosporales</taxon>
        <taxon>Lindgomycetaceae</taxon>
        <taxon>Lindgomyces</taxon>
    </lineage>
</organism>
<comment type="caution">
    <text evidence="1">The sequence shown here is derived from an EMBL/GenBank/DDBJ whole genome shotgun (WGS) entry which is preliminary data.</text>
</comment>
<keyword evidence="2" id="KW-1185">Reference proteome</keyword>